<dbReference type="PANTHER" id="PTHR43584">
    <property type="entry name" value="NUCLEOTIDYL TRANSFERASE"/>
    <property type="match status" value="1"/>
</dbReference>
<evidence type="ECO:0000259" key="4">
    <source>
        <dbReference type="Pfam" id="PF12804"/>
    </source>
</evidence>
<dbReference type="Proteomes" id="UP001236258">
    <property type="component" value="Unassembled WGS sequence"/>
</dbReference>
<evidence type="ECO:0000256" key="1">
    <source>
        <dbReference type="ARBA" id="ARBA00022679"/>
    </source>
</evidence>
<name>A0ABT9GPY1_9GAMM</name>
<feature type="domain" description="MobA-like NTP transferase" evidence="4">
    <location>
        <begin position="3"/>
        <end position="116"/>
    </location>
</feature>
<evidence type="ECO:0000256" key="2">
    <source>
        <dbReference type="ARBA" id="ARBA00022695"/>
    </source>
</evidence>
<dbReference type="SUPFAM" id="SSF53448">
    <property type="entry name" value="Nucleotide-diphospho-sugar transferases"/>
    <property type="match status" value="1"/>
</dbReference>
<organism evidence="5 6">
    <name type="scientific">Alkalimonas delamerensis</name>
    <dbReference type="NCBI Taxonomy" id="265981"/>
    <lineage>
        <taxon>Bacteria</taxon>
        <taxon>Pseudomonadati</taxon>
        <taxon>Pseudomonadota</taxon>
        <taxon>Gammaproteobacteria</taxon>
        <taxon>Alkalimonas</taxon>
    </lineage>
</organism>
<dbReference type="Pfam" id="PF12804">
    <property type="entry name" value="NTP_transf_3"/>
    <property type="match status" value="1"/>
</dbReference>
<keyword evidence="3" id="KW-0460">Magnesium</keyword>
<gene>
    <name evidence="5" type="ORF">Q3O59_08185</name>
</gene>
<reference evidence="5 6" key="1">
    <citation type="submission" date="2023-08" db="EMBL/GenBank/DDBJ databases">
        <authorList>
            <person name="Joshi A."/>
            <person name="Thite S."/>
        </authorList>
    </citation>
    <scope>NUCLEOTIDE SEQUENCE [LARGE SCALE GENOMIC DNA]</scope>
    <source>
        <strain evidence="5 6">1E1</strain>
    </source>
</reference>
<protein>
    <submittedName>
        <fullName evidence="5">Phosphocholine cytidylyltransferase family protein</fullName>
    </submittedName>
</protein>
<keyword evidence="1" id="KW-0808">Transferase</keyword>
<evidence type="ECO:0000256" key="3">
    <source>
        <dbReference type="ARBA" id="ARBA00022842"/>
    </source>
</evidence>
<dbReference type="InterPro" id="IPR025877">
    <property type="entry name" value="MobA-like_NTP_Trfase"/>
</dbReference>
<dbReference type="InterPro" id="IPR029044">
    <property type="entry name" value="Nucleotide-diphossugar_trans"/>
</dbReference>
<sequence length="256" mass="28972">MRVIILAAGQGTRLRPHTNTKPKCMVELCGKALIDYQLDAFKKAGITDITVVAGYREDKLVRAGVNKILNPCYASTNMVTTLMYARDLFDGHDDVLITYGDIVYEQRILDAILAAQGPVVLTIDKAWKRLWDLRMENPLDDAETLKLAGDRIIELGKKPTNYHEIQGQYMGLIKVAAAKAKDFVNAWLQMDKKAIYDGKNFDNMYLTSYIQHLIDSGWFVRSIPVESGWLEIDTVDDLDFYQQKLKDGSLGDIFKV</sequence>
<dbReference type="CDD" id="cd02523">
    <property type="entry name" value="PC_cytidylyltransferase"/>
    <property type="match status" value="1"/>
</dbReference>
<dbReference type="RefSeq" id="WP_305945092.1">
    <property type="nucleotide sequence ID" value="NZ_JAUZVY010000002.1"/>
</dbReference>
<evidence type="ECO:0000313" key="5">
    <source>
        <dbReference type="EMBL" id="MDP4529006.1"/>
    </source>
</evidence>
<dbReference type="EMBL" id="JAUZVY010000002">
    <property type="protein sequence ID" value="MDP4529006.1"/>
    <property type="molecule type" value="Genomic_DNA"/>
</dbReference>
<keyword evidence="6" id="KW-1185">Reference proteome</keyword>
<accession>A0ABT9GPY1</accession>
<dbReference type="GO" id="GO:0016779">
    <property type="term" value="F:nucleotidyltransferase activity"/>
    <property type="evidence" value="ECO:0007669"/>
    <property type="project" value="UniProtKB-KW"/>
</dbReference>
<keyword evidence="2 5" id="KW-0548">Nucleotidyltransferase</keyword>
<evidence type="ECO:0000313" key="6">
    <source>
        <dbReference type="Proteomes" id="UP001236258"/>
    </source>
</evidence>
<proteinExistence type="predicted"/>
<dbReference type="Gene3D" id="3.90.550.10">
    <property type="entry name" value="Spore Coat Polysaccharide Biosynthesis Protein SpsA, Chain A"/>
    <property type="match status" value="1"/>
</dbReference>
<dbReference type="PANTHER" id="PTHR43584:SF8">
    <property type="entry name" value="N-ACETYLMURAMATE ALPHA-1-PHOSPHATE URIDYLYLTRANSFERASE"/>
    <property type="match status" value="1"/>
</dbReference>
<dbReference type="InterPro" id="IPR050065">
    <property type="entry name" value="GlmU-like"/>
</dbReference>
<comment type="caution">
    <text evidence="5">The sequence shown here is derived from an EMBL/GenBank/DDBJ whole genome shotgun (WGS) entry which is preliminary data.</text>
</comment>